<keyword evidence="2" id="KW-0547">Nucleotide-binding</keyword>
<dbReference type="GO" id="GO:0005524">
    <property type="term" value="F:ATP binding"/>
    <property type="evidence" value="ECO:0007669"/>
    <property type="project" value="UniProtKB-KW"/>
</dbReference>
<dbReference type="GO" id="GO:0140663">
    <property type="term" value="F:ATP-dependent FeS chaperone activity"/>
    <property type="evidence" value="ECO:0007669"/>
    <property type="project" value="InterPro"/>
</dbReference>
<dbReference type="GO" id="GO:0051536">
    <property type="term" value="F:iron-sulfur cluster binding"/>
    <property type="evidence" value="ECO:0007669"/>
    <property type="project" value="UniProtKB-KW"/>
</dbReference>
<dbReference type="InterPro" id="IPR027417">
    <property type="entry name" value="P-loop_NTPase"/>
</dbReference>
<evidence type="ECO:0000256" key="3">
    <source>
        <dbReference type="ARBA" id="ARBA00022840"/>
    </source>
</evidence>
<evidence type="ECO:0000256" key="4">
    <source>
        <dbReference type="ARBA" id="ARBA00023004"/>
    </source>
</evidence>
<dbReference type="Proteomes" id="UP000660262">
    <property type="component" value="Unassembled WGS sequence"/>
</dbReference>
<keyword evidence="1" id="KW-0479">Metal-binding</keyword>
<sequence length="384" mass="38682">MSAATELPANAPAACPGPSSADAGKASPCATCPNRTACADGSLKAALSADAAAVAANLANVRHVVLVLSGKGGVGKSTVSAQMALHLARRGFDVGLLDVDICGPSVPRMLGVESGSVLMTASGWEPVAAAVHETSGDGGSDNADADMGDGVGSLVVMSSGFLLPEKDEAVVWRGPRKNGLIKQFLKDVAWGELDFLIIDTPPGTSDEHISLAQLLPHGRSADGAVVVSTPQEVALADVRKELSFCNKVSVPVLGVVENMSRLVAPVATAQQSPTSTGIAMLVDSRDGRDVTQQVLAALPADLARHLAVSVGVLPPGYDGDGAAGMAKKYGLNFLGSVPLDPSVADAAERGCLARAVGGSAGARALGAVVDQILKAQGEPAHARV</sequence>
<dbReference type="InterPro" id="IPR000808">
    <property type="entry name" value="Mrp-like_CS"/>
</dbReference>
<name>A0A830HL98_9CHLO</name>
<dbReference type="PANTHER" id="PTHR23264">
    <property type="entry name" value="NUCLEOTIDE-BINDING PROTEIN NBP35 YEAST -RELATED"/>
    <property type="match status" value="1"/>
</dbReference>
<dbReference type="GO" id="GO:0046872">
    <property type="term" value="F:metal ion binding"/>
    <property type="evidence" value="ECO:0007669"/>
    <property type="project" value="UniProtKB-KW"/>
</dbReference>
<evidence type="ECO:0000256" key="5">
    <source>
        <dbReference type="ARBA" id="ARBA00023014"/>
    </source>
</evidence>
<evidence type="ECO:0000313" key="6">
    <source>
        <dbReference type="EMBL" id="GHP06039.1"/>
    </source>
</evidence>
<dbReference type="InterPro" id="IPR019591">
    <property type="entry name" value="Mrp/NBP35_ATP-bd"/>
</dbReference>
<dbReference type="Gene3D" id="3.40.50.300">
    <property type="entry name" value="P-loop containing nucleotide triphosphate hydrolases"/>
    <property type="match status" value="1"/>
</dbReference>
<dbReference type="GO" id="GO:0016226">
    <property type="term" value="P:iron-sulfur cluster assembly"/>
    <property type="evidence" value="ECO:0007669"/>
    <property type="project" value="InterPro"/>
</dbReference>
<keyword evidence="3" id="KW-0067">ATP-binding</keyword>
<evidence type="ECO:0000256" key="2">
    <source>
        <dbReference type="ARBA" id="ARBA00022741"/>
    </source>
</evidence>
<comment type="caution">
    <text evidence="6">The sequence shown here is derived from an EMBL/GenBank/DDBJ whole genome shotgun (WGS) entry which is preliminary data.</text>
</comment>
<protein>
    <submittedName>
        <fullName evidence="6">Cytosolic Fe-S cluster assembly factor nbp35</fullName>
    </submittedName>
</protein>
<dbReference type="PROSITE" id="PS01215">
    <property type="entry name" value="MRP"/>
    <property type="match status" value="1"/>
</dbReference>
<dbReference type="EMBL" id="BNJQ01000011">
    <property type="protein sequence ID" value="GHP06039.1"/>
    <property type="molecule type" value="Genomic_DNA"/>
</dbReference>
<organism evidence="6 7">
    <name type="scientific">Pycnococcus provasolii</name>
    <dbReference type="NCBI Taxonomy" id="41880"/>
    <lineage>
        <taxon>Eukaryota</taxon>
        <taxon>Viridiplantae</taxon>
        <taxon>Chlorophyta</taxon>
        <taxon>Pseudoscourfieldiophyceae</taxon>
        <taxon>Pseudoscourfieldiales</taxon>
        <taxon>Pycnococcaceae</taxon>
        <taxon>Pycnococcus</taxon>
    </lineage>
</organism>
<dbReference type="CDD" id="cd02037">
    <property type="entry name" value="Mrp_NBP35"/>
    <property type="match status" value="1"/>
</dbReference>
<keyword evidence="5" id="KW-0411">Iron-sulfur</keyword>
<proteinExistence type="inferred from homology"/>
<dbReference type="PANTHER" id="PTHR23264:SF19">
    <property type="entry name" value="CYTOSOLIC FE-S CLUSTER ASSEMBLY FACTOR NUBP2"/>
    <property type="match status" value="1"/>
</dbReference>
<reference evidence="6" key="1">
    <citation type="submission" date="2020-10" db="EMBL/GenBank/DDBJ databases">
        <title>Unveiling of a novel bifunctional photoreceptor, Dualchrome1, isolated from a cosmopolitan green alga.</title>
        <authorList>
            <person name="Suzuki S."/>
            <person name="Kawachi M."/>
        </authorList>
    </citation>
    <scope>NUCLEOTIDE SEQUENCE</scope>
    <source>
        <strain evidence="6">NIES 2893</strain>
    </source>
</reference>
<dbReference type="AlphaFoldDB" id="A0A830HL98"/>
<gene>
    <name evidence="6" type="ORF">PPROV_000478600</name>
</gene>
<dbReference type="InterPro" id="IPR033756">
    <property type="entry name" value="YlxH/NBP35"/>
</dbReference>
<accession>A0A830HL98</accession>
<dbReference type="OrthoDB" id="1741334at2759"/>
<dbReference type="GO" id="GO:0005829">
    <property type="term" value="C:cytosol"/>
    <property type="evidence" value="ECO:0007669"/>
    <property type="project" value="TreeGrafter"/>
</dbReference>
<keyword evidence="4" id="KW-0408">Iron</keyword>
<keyword evidence="7" id="KW-1185">Reference proteome</keyword>
<dbReference type="HAMAP" id="MF_02040">
    <property type="entry name" value="Mrp_NBP35"/>
    <property type="match status" value="1"/>
</dbReference>
<evidence type="ECO:0000313" key="7">
    <source>
        <dbReference type="Proteomes" id="UP000660262"/>
    </source>
</evidence>
<dbReference type="Pfam" id="PF10609">
    <property type="entry name" value="ParA"/>
    <property type="match status" value="2"/>
</dbReference>
<evidence type="ECO:0000256" key="1">
    <source>
        <dbReference type="ARBA" id="ARBA00022723"/>
    </source>
</evidence>
<dbReference type="SUPFAM" id="SSF52540">
    <property type="entry name" value="P-loop containing nucleoside triphosphate hydrolases"/>
    <property type="match status" value="1"/>
</dbReference>